<evidence type="ECO:0000256" key="1">
    <source>
        <dbReference type="ARBA" id="ARBA00022884"/>
    </source>
</evidence>
<sequence length="766" mass="87629">MEHETRDFILKAFRSTSLLEELSISTIKDYLTNFILDYDLTKDFFDLYFQTLADKKYTLSEIATHLNSPLSEILKTLKTLQKIIESCFTENNLKNNLKLKNLISDSSDGYVSLSTFLKYKNVKILTSSEIFLAKALEDSSILEVSFDKLSVRLQAAYRSQEQDVQVFYYNLDTSQTQITYSSISEGLPLKANIVNKIKNITMLTGNSRVVCYFRPDVVHKVDLATGEDKIIGQAKGLSFMDLKQDEDIFIGIIDKSRIILVNLQTCQQTFECRVEGVVDKVLFHPTEKNLIARFSQLEIVLFRYSLVKANEVTWFKVFPMKNKIINIALINNLLAAAIGQGNIIVLNTDTDEILANYSPHTYNTLMYSSIITLHFLTPNFLLTSGRSQNEFCITKLDTKEKSHILSIQSLSRKQISICGEYILITDPQSPNASVVVINEIDGMLKFCKIIDYKVEGNVILACLNSISCFYVATKTDIRNYYTTIESKVEEKPVQDNSVETAEIVMSLSGFFNNKVKVINEKVQTFSKLNTMKKTLQDSVNDNIDKTQSKDQKVIQDDIKKCVSDTLMPGLKCALDEMLSQAYVCAEAGIKEYLDKEFELDTVFDVLQRENHLKTSMITDITDIYSKNCMRQLRKLEKIEDHFREKQLTVRSKDYGGIQEKINILLAQGDFESALNMVIRQTSKLYSTLNVINPYGLLQGKRISQSLHNKILKQFLIFPPSLRQLMNSAEWLECLIKFKTWTPSEKEETRNLLKMHPLGYLASFISR</sequence>
<evidence type="ECO:0000313" key="5">
    <source>
        <dbReference type="Proteomes" id="UP000187209"/>
    </source>
</evidence>
<dbReference type="InterPro" id="IPR036388">
    <property type="entry name" value="WH-like_DNA-bd_sf"/>
</dbReference>
<dbReference type="InterPro" id="IPR036322">
    <property type="entry name" value="WD40_repeat_dom_sf"/>
</dbReference>
<evidence type="ECO:0000256" key="2">
    <source>
        <dbReference type="PROSITE-ProRule" id="PRU00332"/>
    </source>
</evidence>
<dbReference type="Gene3D" id="1.10.10.10">
    <property type="entry name" value="Winged helix-like DNA-binding domain superfamily/Winged helix DNA-binding domain"/>
    <property type="match status" value="1"/>
</dbReference>
<feature type="domain" description="HTH La-type RNA-binding" evidence="3">
    <location>
        <begin position="70"/>
        <end position="161"/>
    </location>
</feature>
<protein>
    <recommendedName>
        <fullName evidence="3">HTH La-type RNA-binding domain-containing protein</fullName>
    </recommendedName>
</protein>
<keyword evidence="5" id="KW-1185">Reference proteome</keyword>
<accession>A0A1R2BPX9</accession>
<reference evidence="4 5" key="1">
    <citation type="submission" date="2016-11" db="EMBL/GenBank/DDBJ databases">
        <title>The macronuclear genome of Stentor coeruleus: a giant cell with tiny introns.</title>
        <authorList>
            <person name="Slabodnick M."/>
            <person name="Ruby J.G."/>
            <person name="Reiff S.B."/>
            <person name="Swart E.C."/>
            <person name="Gosai S."/>
            <person name="Prabakaran S."/>
            <person name="Witkowska E."/>
            <person name="Larue G.E."/>
            <person name="Fisher S."/>
            <person name="Freeman R.M."/>
            <person name="Gunawardena J."/>
            <person name="Chu W."/>
            <person name="Stover N.A."/>
            <person name="Gregory B.D."/>
            <person name="Nowacki M."/>
            <person name="Derisi J."/>
            <person name="Roy S.W."/>
            <person name="Marshall W.F."/>
            <person name="Sood P."/>
        </authorList>
    </citation>
    <scope>NUCLEOTIDE SEQUENCE [LARGE SCALE GENOMIC DNA]</scope>
    <source>
        <strain evidence="4">WM001</strain>
    </source>
</reference>
<name>A0A1R2BPX9_9CILI</name>
<dbReference type="InterPro" id="IPR036390">
    <property type="entry name" value="WH_DNA-bd_sf"/>
</dbReference>
<proteinExistence type="predicted"/>
<dbReference type="SUPFAM" id="SSF50978">
    <property type="entry name" value="WD40 repeat-like"/>
    <property type="match status" value="1"/>
</dbReference>
<organism evidence="4 5">
    <name type="scientific">Stentor coeruleus</name>
    <dbReference type="NCBI Taxonomy" id="5963"/>
    <lineage>
        <taxon>Eukaryota</taxon>
        <taxon>Sar</taxon>
        <taxon>Alveolata</taxon>
        <taxon>Ciliophora</taxon>
        <taxon>Postciliodesmatophora</taxon>
        <taxon>Heterotrichea</taxon>
        <taxon>Heterotrichida</taxon>
        <taxon>Stentoridae</taxon>
        <taxon>Stentor</taxon>
    </lineage>
</organism>
<dbReference type="AlphaFoldDB" id="A0A1R2BPX9"/>
<comment type="caution">
    <text evidence="4">The sequence shown here is derived from an EMBL/GenBank/DDBJ whole genome shotgun (WGS) entry which is preliminary data.</text>
</comment>
<dbReference type="GO" id="GO:0003723">
    <property type="term" value="F:RNA binding"/>
    <property type="evidence" value="ECO:0007669"/>
    <property type="project" value="UniProtKB-UniRule"/>
</dbReference>
<dbReference type="Proteomes" id="UP000187209">
    <property type="component" value="Unassembled WGS sequence"/>
</dbReference>
<dbReference type="EMBL" id="MPUH01000503">
    <property type="protein sequence ID" value="OMJ78794.1"/>
    <property type="molecule type" value="Genomic_DNA"/>
</dbReference>
<dbReference type="PROSITE" id="PS50961">
    <property type="entry name" value="HTH_LA"/>
    <property type="match status" value="1"/>
</dbReference>
<dbReference type="InterPro" id="IPR006630">
    <property type="entry name" value="La_HTH"/>
</dbReference>
<evidence type="ECO:0000259" key="3">
    <source>
        <dbReference type="PROSITE" id="PS50961"/>
    </source>
</evidence>
<dbReference type="OrthoDB" id="439993at2759"/>
<dbReference type="SMART" id="SM00715">
    <property type="entry name" value="LA"/>
    <property type="match status" value="1"/>
</dbReference>
<evidence type="ECO:0000313" key="4">
    <source>
        <dbReference type="EMBL" id="OMJ78794.1"/>
    </source>
</evidence>
<gene>
    <name evidence="4" type="ORF">SteCoe_21321</name>
</gene>
<keyword evidence="1 2" id="KW-0694">RNA-binding</keyword>
<dbReference type="SUPFAM" id="SSF46785">
    <property type="entry name" value="Winged helix' DNA-binding domain"/>
    <property type="match status" value="1"/>
</dbReference>